<dbReference type="EMBL" id="MT630917">
    <property type="protein sequence ID" value="QNO44142.1"/>
    <property type="molecule type" value="Genomic_DNA"/>
</dbReference>
<protein>
    <submittedName>
        <fullName evidence="2">Esterase FrsA</fullName>
        <ecNumber evidence="2">3.1.-.-</ecNumber>
    </submittedName>
</protein>
<gene>
    <name evidence="2" type="primary">frsA</name>
    <name evidence="4" type="ORF">BPCBKEJI_00036</name>
    <name evidence="3" type="ORF">JFGFLKDL_00003</name>
    <name evidence="2" type="ORF">PGOIKPFJ_00003</name>
</gene>
<dbReference type="InterPro" id="IPR029058">
    <property type="entry name" value="AB_hydrolase_fold"/>
</dbReference>
<dbReference type="EC" id="3.1.-.-" evidence="2"/>
<sequence length="416" mass="46809">MSIRDLLFKAVMNRAPRVRGFTKKYYFAHPFLDAFFVWFPLGNMKYGGAEIGEIYNVASRINERDPMSWGKEWTTEGARVEALATKLLEQGHKISARTAFLRAFTYYRTAHIFYGPGETQAEMTRTFKSLQSCFKQFAELADTPIEMVQVPHAKSTKYQNKTMRGYSFLVSNDGKKRPTVIFLQGAESMSEDVYFWTAAAGTQRGYNVLTADMPGDMVTRIYDPDFILDDPCDAALHALVDYALSRSEVDAEKLAVIGVSMGGYKAGRIAQIDSRVKAVVANAPMLNAGKVLEEMKRVPKLGKGARDYATRFCWQYGIEPGGNLKENVTRLVDEIWSSFTVDPTKITCPFMIIAGENELGKEAILQVHEFDKLLASTNKTKRITTEEEGAEAHCQLNNFGLQHQISYDFLDEVFGL</sequence>
<dbReference type="Gene3D" id="1.20.1440.110">
    <property type="entry name" value="acylaminoacyl peptidase"/>
    <property type="match status" value="1"/>
</dbReference>
<dbReference type="AlphaFoldDB" id="A0A7G9Y617"/>
<organism evidence="2">
    <name type="scientific">Candidatus Methanogaster sp. ANME-2c ERB4</name>
    <dbReference type="NCBI Taxonomy" id="2759911"/>
    <lineage>
        <taxon>Archaea</taxon>
        <taxon>Methanobacteriati</taxon>
        <taxon>Methanobacteriota</taxon>
        <taxon>Stenosarchaea group</taxon>
        <taxon>Methanomicrobia</taxon>
        <taxon>Methanosarcinales</taxon>
        <taxon>ANME-2 cluster</taxon>
        <taxon>Candidatus Methanogasteraceae</taxon>
        <taxon>Candidatus Methanogaster</taxon>
    </lineage>
</organism>
<dbReference type="Pfam" id="PF06500">
    <property type="entry name" value="FrsA-like"/>
    <property type="match status" value="1"/>
</dbReference>
<name>A0A7G9Y617_9EURY</name>
<evidence type="ECO:0000256" key="1">
    <source>
        <dbReference type="ARBA" id="ARBA00022801"/>
    </source>
</evidence>
<dbReference type="PANTHER" id="PTHR22946">
    <property type="entry name" value="DIENELACTONE HYDROLASE DOMAIN-CONTAINING PROTEIN-RELATED"/>
    <property type="match status" value="1"/>
</dbReference>
<evidence type="ECO:0000313" key="4">
    <source>
        <dbReference type="EMBL" id="QNO50458.1"/>
    </source>
</evidence>
<proteinExistence type="predicted"/>
<dbReference type="EMBL" id="MT630825">
    <property type="protein sequence ID" value="QNO43451.1"/>
    <property type="molecule type" value="Genomic_DNA"/>
</dbReference>
<dbReference type="GO" id="GO:0016787">
    <property type="term" value="F:hydrolase activity"/>
    <property type="evidence" value="ECO:0007669"/>
    <property type="project" value="UniProtKB-KW"/>
</dbReference>
<dbReference type="Gene3D" id="3.40.50.1820">
    <property type="entry name" value="alpha/beta hydrolase"/>
    <property type="match status" value="1"/>
</dbReference>
<reference evidence="2" key="1">
    <citation type="submission" date="2020-06" db="EMBL/GenBank/DDBJ databases">
        <title>Unique genomic features of the anaerobic methanotrophic archaea.</title>
        <authorList>
            <person name="Chadwick G.L."/>
            <person name="Skennerton C.T."/>
            <person name="Laso-Perez R."/>
            <person name="Leu A.O."/>
            <person name="Speth D.R."/>
            <person name="Yu H."/>
            <person name="Morgan-Lang C."/>
            <person name="Hatzenpichler R."/>
            <person name="Goudeau D."/>
            <person name="Malmstrom R."/>
            <person name="Brazelton W.J."/>
            <person name="Woyke T."/>
            <person name="Hallam S.J."/>
            <person name="Tyson G.W."/>
            <person name="Wegener G."/>
            <person name="Boetius A."/>
            <person name="Orphan V."/>
        </authorList>
    </citation>
    <scope>NUCLEOTIDE SEQUENCE</scope>
</reference>
<dbReference type="PANTHER" id="PTHR22946:SF13">
    <property type="entry name" value="ALPHA_BETA HYDROLASE PSOB"/>
    <property type="match status" value="1"/>
</dbReference>
<evidence type="ECO:0000313" key="3">
    <source>
        <dbReference type="EMBL" id="QNO44142.1"/>
    </source>
</evidence>
<dbReference type="InterPro" id="IPR010520">
    <property type="entry name" value="FrsA-like"/>
</dbReference>
<evidence type="ECO:0000313" key="2">
    <source>
        <dbReference type="EMBL" id="QNO43451.1"/>
    </source>
</evidence>
<dbReference type="SUPFAM" id="SSF53474">
    <property type="entry name" value="alpha/beta-Hydrolases"/>
    <property type="match status" value="1"/>
</dbReference>
<keyword evidence="1 2" id="KW-0378">Hydrolase</keyword>
<dbReference type="InterPro" id="IPR050261">
    <property type="entry name" value="FrsA_esterase"/>
</dbReference>
<dbReference type="EMBL" id="MT631435">
    <property type="protein sequence ID" value="QNO50458.1"/>
    <property type="molecule type" value="Genomic_DNA"/>
</dbReference>
<accession>A0A7G9Y617</accession>